<dbReference type="Pfam" id="PF00019">
    <property type="entry name" value="TGF_beta"/>
    <property type="match status" value="1"/>
</dbReference>
<evidence type="ECO:0000256" key="4">
    <source>
        <dbReference type="ARBA" id="ARBA00023030"/>
    </source>
</evidence>
<dbReference type="Pfam" id="PF00688">
    <property type="entry name" value="TGFb_propeptide"/>
    <property type="match status" value="1"/>
</dbReference>
<dbReference type="PANTHER" id="PTHR11848:SF226">
    <property type="entry name" value="LEFT-RIGHT DETERMINATION FACTOR"/>
    <property type="match status" value="1"/>
</dbReference>
<dbReference type="FunFam" id="2.60.120.970:FF:000024">
    <property type="entry name" value="Left-right determination factor"/>
    <property type="match status" value="1"/>
</dbReference>
<dbReference type="InterPro" id="IPR001839">
    <property type="entry name" value="TGF-b_C"/>
</dbReference>
<dbReference type="PIRSF" id="PIRSF037402">
    <property type="entry name" value="TGFb4"/>
    <property type="match status" value="1"/>
</dbReference>
<dbReference type="InterPro" id="IPR015615">
    <property type="entry name" value="TGF-beta-rel"/>
</dbReference>
<dbReference type="PROSITE" id="PS00250">
    <property type="entry name" value="TGF_BETA_1"/>
    <property type="match status" value="1"/>
</dbReference>
<evidence type="ECO:0000256" key="7">
    <source>
        <dbReference type="RuleBase" id="RU000354"/>
    </source>
</evidence>
<dbReference type="KEGG" id="pmrn:116947817"/>
<dbReference type="GeneID" id="116947817"/>
<keyword evidence="10" id="KW-1185">Reference proteome</keyword>
<keyword evidence="6" id="KW-0202">Cytokine</keyword>
<dbReference type="Proteomes" id="UP001318040">
    <property type="component" value="Chromosome 31"/>
</dbReference>
<comment type="subcellular location">
    <subcellularLocation>
        <location evidence="1 6">Secreted</location>
    </subcellularLocation>
</comment>
<comment type="similarity">
    <text evidence="2 6 7">Belongs to the TGF-beta family.</text>
</comment>
<dbReference type="GO" id="GO:0005615">
    <property type="term" value="C:extracellular space"/>
    <property type="evidence" value="ECO:0007669"/>
    <property type="project" value="UniProtKB-UniRule"/>
</dbReference>
<feature type="signal peptide" evidence="8">
    <location>
        <begin position="1"/>
        <end position="27"/>
    </location>
</feature>
<reference evidence="11" key="1">
    <citation type="submission" date="2025-08" db="UniProtKB">
        <authorList>
            <consortium name="RefSeq"/>
        </authorList>
    </citation>
    <scope>IDENTIFICATION</scope>
    <source>
        <tissue evidence="11">Sperm</tissue>
    </source>
</reference>
<keyword evidence="5" id="KW-1015">Disulfide bond</keyword>
<keyword evidence="8" id="KW-0732">Signal</keyword>
<dbReference type="SUPFAM" id="SSF57501">
    <property type="entry name" value="Cystine-knot cytokines"/>
    <property type="match status" value="1"/>
</dbReference>
<dbReference type="PRINTS" id="PR01427">
    <property type="entry name" value="TGFBETA4"/>
</dbReference>
<dbReference type="PANTHER" id="PTHR11848">
    <property type="entry name" value="TGF-BETA FAMILY"/>
    <property type="match status" value="1"/>
</dbReference>
<evidence type="ECO:0000256" key="1">
    <source>
        <dbReference type="ARBA" id="ARBA00004613"/>
    </source>
</evidence>
<name>A0AAJ7TM18_PETMA</name>
<dbReference type="GO" id="GO:0008083">
    <property type="term" value="F:growth factor activity"/>
    <property type="evidence" value="ECO:0007669"/>
    <property type="project" value="UniProtKB-UniRule"/>
</dbReference>
<dbReference type="Gene3D" id="2.60.120.970">
    <property type="match status" value="1"/>
</dbReference>
<dbReference type="InterPro" id="IPR017948">
    <property type="entry name" value="TGFb_CS"/>
</dbReference>
<evidence type="ECO:0000256" key="8">
    <source>
        <dbReference type="SAM" id="SignalP"/>
    </source>
</evidence>
<evidence type="ECO:0000256" key="6">
    <source>
        <dbReference type="PIRNR" id="PIRNR037402"/>
    </source>
</evidence>
<dbReference type="InterPro" id="IPR003942">
    <property type="entry name" value="LRDF"/>
</dbReference>
<dbReference type="InterPro" id="IPR029034">
    <property type="entry name" value="Cystine-knot_cytokine"/>
</dbReference>
<proteinExistence type="inferred from homology"/>
<dbReference type="AlphaFoldDB" id="A0AAJ7TM18"/>
<gene>
    <name evidence="11" type="primary">LOC116947817</name>
</gene>
<evidence type="ECO:0000259" key="9">
    <source>
        <dbReference type="PROSITE" id="PS51362"/>
    </source>
</evidence>
<evidence type="ECO:0000313" key="11">
    <source>
        <dbReference type="RefSeq" id="XP_032819884.1"/>
    </source>
</evidence>
<organism evidence="10 11">
    <name type="scientific">Petromyzon marinus</name>
    <name type="common">Sea lamprey</name>
    <dbReference type="NCBI Taxonomy" id="7757"/>
    <lineage>
        <taxon>Eukaryota</taxon>
        <taxon>Metazoa</taxon>
        <taxon>Chordata</taxon>
        <taxon>Craniata</taxon>
        <taxon>Vertebrata</taxon>
        <taxon>Cyclostomata</taxon>
        <taxon>Hyperoartia</taxon>
        <taxon>Petromyzontiformes</taxon>
        <taxon>Petromyzontidae</taxon>
        <taxon>Petromyzon</taxon>
    </lineage>
</organism>
<keyword evidence="6" id="KW-0217">Developmental protein</keyword>
<dbReference type="RefSeq" id="XP_032819884.1">
    <property type="nucleotide sequence ID" value="XM_032963993.1"/>
</dbReference>
<dbReference type="Gene3D" id="2.10.90.10">
    <property type="entry name" value="Cystine-knot cytokines"/>
    <property type="match status" value="1"/>
</dbReference>
<feature type="chain" id="PRO_5042544644" description="Left-right determination factor" evidence="8">
    <location>
        <begin position="28"/>
        <end position="372"/>
    </location>
</feature>
<dbReference type="FunFam" id="2.10.90.10:FF:000047">
    <property type="entry name" value="Left-right determination factor"/>
    <property type="match status" value="1"/>
</dbReference>
<dbReference type="GO" id="GO:0005125">
    <property type="term" value="F:cytokine activity"/>
    <property type="evidence" value="ECO:0007669"/>
    <property type="project" value="UniProtKB-UniRule"/>
</dbReference>
<protein>
    <recommendedName>
        <fullName evidence="6">Left-right determination factor</fullName>
    </recommendedName>
</protein>
<sequence length="372" mass="41273">MTAALMMMTMALMMIVALVVVIPGAHGYLEEEVKASLLGALGLKEPPRIEKRDLESVIVPAAVRARYASMLQRHRERSRRSLPSLAGIFRGLRGNADIAGDVVFEDATRQRLTFDMRDRIPDNSEVTLVELRLFKTAPGGAFSAAAQRRHPRPANHARVSVFWLEEPLVGAMNRSTLVDSRLVPVGDSGWKGFDVTQAVQHWQQQSGGGPLRLEVRVEGERPGSHAAHMASLVRFTPQEAGEQPPIGKPELVVYTLNLAEYGGRGDCELDSSHPDHACCRGHNFINFRELTWTQYWVLEPAGYEAFRCTGGCRQPRPLHSMYGPRHCSPVESSPLPMMYLVKKGDYTEIEVAEFPNMIVEKCGCAMDNISVV</sequence>
<evidence type="ECO:0000256" key="2">
    <source>
        <dbReference type="ARBA" id="ARBA00006656"/>
    </source>
</evidence>
<dbReference type="PROSITE" id="PS51362">
    <property type="entry name" value="TGF_BETA_2"/>
    <property type="match status" value="1"/>
</dbReference>
<keyword evidence="4 6" id="KW-0339">Growth factor</keyword>
<evidence type="ECO:0000256" key="5">
    <source>
        <dbReference type="ARBA" id="ARBA00023157"/>
    </source>
</evidence>
<dbReference type="InterPro" id="IPR001111">
    <property type="entry name" value="TGF-b_propeptide"/>
</dbReference>
<dbReference type="GO" id="GO:0005160">
    <property type="term" value="F:transforming growth factor beta receptor binding"/>
    <property type="evidence" value="ECO:0007669"/>
    <property type="project" value="InterPro"/>
</dbReference>
<keyword evidence="3 6" id="KW-0964">Secreted</keyword>
<evidence type="ECO:0000256" key="3">
    <source>
        <dbReference type="ARBA" id="ARBA00022525"/>
    </source>
</evidence>
<feature type="domain" description="TGF-beta family profile" evidence="9">
    <location>
        <begin position="261"/>
        <end position="365"/>
    </location>
</feature>
<evidence type="ECO:0000313" key="10">
    <source>
        <dbReference type="Proteomes" id="UP001318040"/>
    </source>
</evidence>
<dbReference type="GO" id="GO:0009948">
    <property type="term" value="P:anterior/posterior axis specification"/>
    <property type="evidence" value="ECO:0007669"/>
    <property type="project" value="TreeGrafter"/>
</dbReference>
<dbReference type="CDD" id="cd13758">
    <property type="entry name" value="TGF_beta_LEFTY1_2"/>
    <property type="match status" value="1"/>
</dbReference>
<dbReference type="SMART" id="SM00204">
    <property type="entry name" value="TGFB"/>
    <property type="match status" value="1"/>
</dbReference>
<accession>A0AAJ7TM18</accession>